<dbReference type="Gene3D" id="3.90.1300.10">
    <property type="entry name" value="Amidase signature (AS) domain"/>
    <property type="match status" value="1"/>
</dbReference>
<evidence type="ECO:0000313" key="1">
    <source>
        <dbReference type="EMBL" id="GJD37565.1"/>
    </source>
</evidence>
<sequence>MEPPKNPGRFNARKTCAQRGPFCWVRITLSQRPCAWCPWPIVATLPAAGTVSSGSGHPWAGGPSLPGPEGYIQQLATDGPMARNVTDLALLLSVMSGPDPRAPLIPLLRPSPGPRSSPARPWIRIIAGSKWWYQRPCPDAPRSACRWLHGHRTDDHRGCNSSEGRDRALLCIARAFEEVSYDHSDFLHEEMGINSSAVCRLQRSVRHLARRRHAASSPRQGQAPP</sequence>
<dbReference type="InterPro" id="IPR036928">
    <property type="entry name" value="AS_sf"/>
</dbReference>
<reference evidence="1" key="2">
    <citation type="submission" date="2021-08" db="EMBL/GenBank/DDBJ databases">
        <authorList>
            <person name="Tani A."/>
            <person name="Ola A."/>
            <person name="Ogura Y."/>
            <person name="Katsura K."/>
            <person name="Hayashi T."/>
        </authorList>
    </citation>
    <scope>NUCLEOTIDE SEQUENCE</scope>
    <source>
        <strain evidence="1">DSM 21893</strain>
    </source>
</reference>
<gene>
    <name evidence="1" type="ORF">OICFNHDK_0002</name>
</gene>
<dbReference type="AlphaFoldDB" id="A0AAV4YZJ4"/>
<organism evidence="1 2">
    <name type="scientific">Methylobacterium bullatum</name>
    <dbReference type="NCBI Taxonomy" id="570505"/>
    <lineage>
        <taxon>Bacteria</taxon>
        <taxon>Pseudomonadati</taxon>
        <taxon>Pseudomonadota</taxon>
        <taxon>Alphaproteobacteria</taxon>
        <taxon>Hyphomicrobiales</taxon>
        <taxon>Methylobacteriaceae</taxon>
        <taxon>Methylobacterium</taxon>
    </lineage>
</organism>
<dbReference type="EMBL" id="BPQF01000001">
    <property type="protein sequence ID" value="GJD37565.1"/>
    <property type="molecule type" value="Genomic_DNA"/>
</dbReference>
<dbReference type="Proteomes" id="UP001055307">
    <property type="component" value="Unassembled WGS sequence"/>
</dbReference>
<proteinExistence type="predicted"/>
<comment type="caution">
    <text evidence="1">The sequence shown here is derived from an EMBL/GenBank/DDBJ whole genome shotgun (WGS) entry which is preliminary data.</text>
</comment>
<name>A0AAV4YZJ4_9HYPH</name>
<reference evidence="1" key="1">
    <citation type="journal article" date="2016" name="Front. Microbiol.">
        <title>Genome Sequence of the Piezophilic, Mesophilic Sulfate-Reducing Bacterium Desulfovibrio indicus J2T.</title>
        <authorList>
            <person name="Cao J."/>
            <person name="Maignien L."/>
            <person name="Shao Z."/>
            <person name="Alain K."/>
            <person name="Jebbar M."/>
        </authorList>
    </citation>
    <scope>NUCLEOTIDE SEQUENCE</scope>
    <source>
        <strain evidence="1">DSM 21893</strain>
    </source>
</reference>
<protein>
    <submittedName>
        <fullName evidence="1">Uncharacterized protein</fullName>
    </submittedName>
</protein>
<evidence type="ECO:0000313" key="2">
    <source>
        <dbReference type="Proteomes" id="UP001055307"/>
    </source>
</evidence>
<keyword evidence="2" id="KW-1185">Reference proteome</keyword>
<accession>A0AAV4YZJ4</accession>
<dbReference type="SUPFAM" id="SSF75304">
    <property type="entry name" value="Amidase signature (AS) enzymes"/>
    <property type="match status" value="1"/>
</dbReference>